<reference evidence="5 6" key="1">
    <citation type="submission" date="2019-07" db="EMBL/GenBank/DDBJ databases">
        <title>Whole genome shotgun sequence of Chitinophaga cymbidii NBRC 109752.</title>
        <authorList>
            <person name="Hosoyama A."/>
            <person name="Uohara A."/>
            <person name="Ohji S."/>
            <person name="Ichikawa N."/>
        </authorList>
    </citation>
    <scope>NUCLEOTIDE SEQUENCE [LARGE SCALE GENOMIC DNA]</scope>
    <source>
        <strain evidence="5 6">NBRC 109752</strain>
    </source>
</reference>
<dbReference type="InterPro" id="IPR050204">
    <property type="entry name" value="AraC_XylS_family_regulators"/>
</dbReference>
<dbReference type="GO" id="GO:0043565">
    <property type="term" value="F:sequence-specific DNA binding"/>
    <property type="evidence" value="ECO:0007669"/>
    <property type="project" value="InterPro"/>
</dbReference>
<evidence type="ECO:0000256" key="1">
    <source>
        <dbReference type="ARBA" id="ARBA00023015"/>
    </source>
</evidence>
<evidence type="ECO:0000313" key="6">
    <source>
        <dbReference type="Proteomes" id="UP000321436"/>
    </source>
</evidence>
<evidence type="ECO:0000256" key="2">
    <source>
        <dbReference type="ARBA" id="ARBA00023125"/>
    </source>
</evidence>
<dbReference type="PANTHER" id="PTHR46796:SF13">
    <property type="entry name" value="HTH-TYPE TRANSCRIPTIONAL ACTIVATOR RHAS"/>
    <property type="match status" value="1"/>
</dbReference>
<dbReference type="InterPro" id="IPR046532">
    <property type="entry name" value="DUF6597"/>
</dbReference>
<accession>A0A512RR73</accession>
<dbReference type="Pfam" id="PF12833">
    <property type="entry name" value="HTH_18"/>
    <property type="match status" value="1"/>
</dbReference>
<dbReference type="OrthoDB" id="655946at2"/>
<feature type="domain" description="HTH araC/xylS-type" evidence="4">
    <location>
        <begin position="166"/>
        <end position="256"/>
    </location>
</feature>
<dbReference type="InterPro" id="IPR009057">
    <property type="entry name" value="Homeodomain-like_sf"/>
</dbReference>
<sequence length="278" mass="32362">MIYREFPPHPLLAPYVECYWKADADKPPFRDTESLIPDGTIELMFNFGDDYAQVKNGAKETVKGSHIIGIRKHALHISQTSHQHVFSIRFRPGGSYPFFRIPVHLFANGFWSIRELLGEELQELEEQLYDTEDAERVRLTDRFLLARLRLQDEDYRFTAGCAKWLLKNPGLPVAEACRMFGANYKKLERKFNQVIGLTPSELLKIQRFNKAILTMYSCRFPSLTEVAYACGFYDQSHFIREFRQLSGHSPRQFLKEQFTIVQVIQPALADRLSKSYNL</sequence>
<gene>
    <name evidence="5" type="ORF">CCY01nite_44690</name>
</gene>
<dbReference type="InterPro" id="IPR018060">
    <property type="entry name" value="HTH_AraC"/>
</dbReference>
<dbReference type="Gene3D" id="1.10.10.60">
    <property type="entry name" value="Homeodomain-like"/>
    <property type="match status" value="1"/>
</dbReference>
<dbReference type="GO" id="GO:0003700">
    <property type="term" value="F:DNA-binding transcription factor activity"/>
    <property type="evidence" value="ECO:0007669"/>
    <property type="project" value="InterPro"/>
</dbReference>
<dbReference type="SMART" id="SM00342">
    <property type="entry name" value="HTH_ARAC"/>
    <property type="match status" value="1"/>
</dbReference>
<evidence type="ECO:0000256" key="3">
    <source>
        <dbReference type="ARBA" id="ARBA00023163"/>
    </source>
</evidence>
<name>A0A512RR73_9BACT</name>
<dbReference type="AlphaFoldDB" id="A0A512RR73"/>
<keyword evidence="1" id="KW-0805">Transcription regulation</keyword>
<evidence type="ECO:0000259" key="4">
    <source>
        <dbReference type="PROSITE" id="PS01124"/>
    </source>
</evidence>
<proteinExistence type="predicted"/>
<dbReference type="PRINTS" id="PR00032">
    <property type="entry name" value="HTHARAC"/>
</dbReference>
<dbReference type="SUPFAM" id="SSF46689">
    <property type="entry name" value="Homeodomain-like"/>
    <property type="match status" value="1"/>
</dbReference>
<keyword evidence="3" id="KW-0804">Transcription</keyword>
<dbReference type="PANTHER" id="PTHR46796">
    <property type="entry name" value="HTH-TYPE TRANSCRIPTIONAL ACTIVATOR RHAS-RELATED"/>
    <property type="match status" value="1"/>
</dbReference>
<dbReference type="RefSeq" id="WP_146866507.1">
    <property type="nucleotide sequence ID" value="NZ_BKAU01000005.1"/>
</dbReference>
<dbReference type="InterPro" id="IPR020449">
    <property type="entry name" value="Tscrpt_reg_AraC-type_HTH"/>
</dbReference>
<dbReference type="Pfam" id="PF20240">
    <property type="entry name" value="DUF6597"/>
    <property type="match status" value="1"/>
</dbReference>
<dbReference type="EMBL" id="BKAU01000005">
    <property type="protein sequence ID" value="GEP98209.1"/>
    <property type="molecule type" value="Genomic_DNA"/>
</dbReference>
<dbReference type="PROSITE" id="PS01124">
    <property type="entry name" value="HTH_ARAC_FAMILY_2"/>
    <property type="match status" value="1"/>
</dbReference>
<protein>
    <submittedName>
        <fullName evidence="5">AraC family transcriptional regulator</fullName>
    </submittedName>
</protein>
<dbReference type="Proteomes" id="UP000321436">
    <property type="component" value="Unassembled WGS sequence"/>
</dbReference>
<organism evidence="5 6">
    <name type="scientific">Chitinophaga cymbidii</name>
    <dbReference type="NCBI Taxonomy" id="1096750"/>
    <lineage>
        <taxon>Bacteria</taxon>
        <taxon>Pseudomonadati</taxon>
        <taxon>Bacteroidota</taxon>
        <taxon>Chitinophagia</taxon>
        <taxon>Chitinophagales</taxon>
        <taxon>Chitinophagaceae</taxon>
        <taxon>Chitinophaga</taxon>
    </lineage>
</organism>
<evidence type="ECO:0000313" key="5">
    <source>
        <dbReference type="EMBL" id="GEP98209.1"/>
    </source>
</evidence>
<comment type="caution">
    <text evidence="5">The sequence shown here is derived from an EMBL/GenBank/DDBJ whole genome shotgun (WGS) entry which is preliminary data.</text>
</comment>
<keyword evidence="6" id="KW-1185">Reference proteome</keyword>
<keyword evidence="2" id="KW-0238">DNA-binding</keyword>